<dbReference type="GeneTree" id="ENSGT00390000015231"/>
<dbReference type="Pfam" id="PF15081">
    <property type="entry name" value="DUF4548"/>
    <property type="match status" value="1"/>
</dbReference>
<protein>
    <submittedName>
        <fullName evidence="1">Chromosome 1 open reading frame 105</fullName>
    </submittedName>
</protein>
<reference evidence="1" key="2">
    <citation type="submission" date="2025-09" db="UniProtKB">
        <authorList>
            <consortium name="Ensembl"/>
        </authorList>
    </citation>
    <scope>IDENTIFICATION</scope>
</reference>
<dbReference type="InterPro" id="IPR027845">
    <property type="entry name" value="DUF4548"/>
</dbReference>
<evidence type="ECO:0000313" key="1">
    <source>
        <dbReference type="Ensembl" id="ENSUPAP00010001666.1"/>
    </source>
</evidence>
<dbReference type="PANTHER" id="PTHR39410">
    <property type="entry name" value="RIKEN CDNA 4930558K02 GENE"/>
    <property type="match status" value="1"/>
</dbReference>
<gene>
    <name evidence="1" type="primary">C1orf105</name>
</gene>
<dbReference type="Ensembl" id="ENSUPAT00010001941.1">
    <property type="protein sequence ID" value="ENSUPAP00010001666.1"/>
    <property type="gene ID" value="ENSUPAG00010001419.1"/>
</dbReference>
<proteinExistence type="predicted"/>
<dbReference type="PANTHER" id="PTHR39410:SF1">
    <property type="entry name" value="RIKEN CDNA 4930558K02 GENE"/>
    <property type="match status" value="1"/>
</dbReference>
<evidence type="ECO:0000313" key="2">
    <source>
        <dbReference type="Proteomes" id="UP000694417"/>
    </source>
</evidence>
<dbReference type="Proteomes" id="UP000694417">
    <property type="component" value="Unplaced"/>
</dbReference>
<accession>A0A8D2GNK2</accession>
<reference evidence="1" key="1">
    <citation type="submission" date="2025-08" db="UniProtKB">
        <authorList>
            <consortium name="Ensembl"/>
        </authorList>
    </citation>
    <scope>IDENTIFICATION</scope>
</reference>
<name>A0A8D2GNK2_UROPR</name>
<keyword evidence="2" id="KW-1185">Reference proteome</keyword>
<dbReference type="AlphaFoldDB" id="A0A8D2GNK2"/>
<organism evidence="1 2">
    <name type="scientific">Urocitellus parryii</name>
    <name type="common">Arctic ground squirrel</name>
    <name type="synonym">Spermophilus parryii</name>
    <dbReference type="NCBI Taxonomy" id="9999"/>
    <lineage>
        <taxon>Eukaryota</taxon>
        <taxon>Metazoa</taxon>
        <taxon>Chordata</taxon>
        <taxon>Craniata</taxon>
        <taxon>Vertebrata</taxon>
        <taxon>Euteleostomi</taxon>
        <taxon>Mammalia</taxon>
        <taxon>Eutheria</taxon>
        <taxon>Euarchontoglires</taxon>
        <taxon>Glires</taxon>
        <taxon>Rodentia</taxon>
        <taxon>Sciuromorpha</taxon>
        <taxon>Sciuridae</taxon>
        <taxon>Xerinae</taxon>
        <taxon>Marmotini</taxon>
        <taxon>Urocitellus</taxon>
    </lineage>
</organism>
<sequence length="178" mass="20309">CDRKELKKDSRHLHVSVPKFDKVPWLSETSHMNKPLVLSLPRRSAHPFTTFLASTWKDEGLPALFQVPDVSLKARKNQRDLMSLRHKRLCSACQEKKMVMDSCAFLLLPIRMMNLHQCGSQTEPKPSHENMATESVPCKLPILGPRTAVFYGMLSDAYKALEKNQHSLMSRKDPGARQ</sequence>